<name>A0A8H4LJZ6_9HYPO</name>
<feature type="compositionally biased region" description="Acidic residues" evidence="2">
    <location>
        <begin position="61"/>
        <end position="71"/>
    </location>
</feature>
<dbReference type="AlphaFoldDB" id="A0A8H4LJZ6"/>
<organism evidence="3 4">
    <name type="scientific">Fusarium albosuccineum</name>
    <dbReference type="NCBI Taxonomy" id="1237068"/>
    <lineage>
        <taxon>Eukaryota</taxon>
        <taxon>Fungi</taxon>
        <taxon>Dikarya</taxon>
        <taxon>Ascomycota</taxon>
        <taxon>Pezizomycotina</taxon>
        <taxon>Sordariomycetes</taxon>
        <taxon>Hypocreomycetidae</taxon>
        <taxon>Hypocreales</taxon>
        <taxon>Nectriaceae</taxon>
        <taxon>Fusarium</taxon>
        <taxon>Fusarium decemcellulare species complex</taxon>
    </lineage>
</organism>
<protein>
    <recommendedName>
        <fullName evidence="5">ARCA protein</fullName>
    </recommendedName>
</protein>
<dbReference type="OrthoDB" id="4525710at2759"/>
<feature type="compositionally biased region" description="Polar residues" evidence="2">
    <location>
        <begin position="84"/>
        <end position="93"/>
    </location>
</feature>
<dbReference type="GO" id="GO:0005634">
    <property type="term" value="C:nucleus"/>
    <property type="evidence" value="ECO:0007669"/>
    <property type="project" value="TreeGrafter"/>
</dbReference>
<keyword evidence="4" id="KW-1185">Reference proteome</keyword>
<feature type="compositionally biased region" description="Low complexity" evidence="2">
    <location>
        <begin position="117"/>
        <end position="135"/>
    </location>
</feature>
<dbReference type="EMBL" id="JAADYS010000460">
    <property type="protein sequence ID" value="KAF4469557.1"/>
    <property type="molecule type" value="Genomic_DNA"/>
</dbReference>
<evidence type="ECO:0008006" key="5">
    <source>
        <dbReference type="Google" id="ProtNLM"/>
    </source>
</evidence>
<dbReference type="GO" id="GO:0045944">
    <property type="term" value="P:positive regulation of transcription by RNA polymerase II"/>
    <property type="evidence" value="ECO:0007669"/>
    <property type="project" value="TreeGrafter"/>
</dbReference>
<dbReference type="PANTHER" id="PTHR37534:SF2">
    <property type="entry name" value="N-ACETYLTRANSFERASE DOMAIN-CONTAINING PROTEIN"/>
    <property type="match status" value="1"/>
</dbReference>
<comment type="caution">
    <text evidence="3">The sequence shown here is derived from an EMBL/GenBank/DDBJ whole genome shotgun (WGS) entry which is preliminary data.</text>
</comment>
<feature type="non-terminal residue" evidence="3">
    <location>
        <position position="1"/>
    </location>
</feature>
<evidence type="ECO:0000313" key="3">
    <source>
        <dbReference type="EMBL" id="KAF4469557.1"/>
    </source>
</evidence>
<feature type="region of interest" description="Disordered" evidence="2">
    <location>
        <begin position="33"/>
        <end position="170"/>
    </location>
</feature>
<evidence type="ECO:0000256" key="1">
    <source>
        <dbReference type="ARBA" id="ARBA00023242"/>
    </source>
</evidence>
<reference evidence="3 4" key="1">
    <citation type="submission" date="2020-01" db="EMBL/GenBank/DDBJ databases">
        <title>Identification and distribution of gene clusters putatively required for synthesis of sphingolipid metabolism inhibitors in phylogenetically diverse species of the filamentous fungus Fusarium.</title>
        <authorList>
            <person name="Kim H.-S."/>
            <person name="Busman M."/>
            <person name="Brown D.W."/>
            <person name="Divon H."/>
            <person name="Uhlig S."/>
            <person name="Proctor R.H."/>
        </authorList>
    </citation>
    <scope>NUCLEOTIDE SEQUENCE [LARGE SCALE GENOMIC DNA]</scope>
    <source>
        <strain evidence="3 4">NRRL 20459</strain>
    </source>
</reference>
<dbReference type="PANTHER" id="PTHR37534">
    <property type="entry name" value="TRANSCRIPTIONAL ACTIVATOR PROTEIN UGA3"/>
    <property type="match status" value="1"/>
</dbReference>
<sequence length="551" mass="61350">CPEALETTKIAEKLLSTAANAISNEYKFSADQTWCSPEGDLESVDEGKGLQSMYQTSPNEEAADSSQDDSEQATTPREAGDQQLPDQQLNSLSLDPGPYISSYHDTASEASWPTDPSNNRSLQRPSSQQQASPASGVSIHSASDPLPPTLLENFSPLTGEPLGRETSAPAHEPSVYRSISVWPLKDPVEARLMRYFIEKVARGFDLCDPDRHFALVVPWRAAYCPPLLDAALALSARYYQRCLNSLISTLGIADSLKNQDLFTAVVLLRTLEEIDGPLSGTDPQSHLRGGHLFASASNSEHSSILWSPGVMREPHRLTSLRRAALMVAFRQEVYMAFACQRPVHPAFYLPGVDRCLDNPTDDGTWTNRILLHLVDTLKFCYGDELMNPDQSTKKHDELVRYADEWDTKKPPSFNAFFYEKSAEDDTAPRRSITPKIWILSDAAATGLLSYHLLRILLISFDPNTPRVGPSRSRFLKQQDVRIREEVKTCIGMAEGNADCAPHYVLASLSIAIAGDRFEERWEQDELMRFLKKAESLHGWSTVVAQRHLAEA</sequence>
<gene>
    <name evidence="3" type="ORF">FALBO_3537</name>
</gene>
<dbReference type="GO" id="GO:0003700">
    <property type="term" value="F:DNA-binding transcription factor activity"/>
    <property type="evidence" value="ECO:0007669"/>
    <property type="project" value="TreeGrafter"/>
</dbReference>
<dbReference type="Proteomes" id="UP000554235">
    <property type="component" value="Unassembled WGS sequence"/>
</dbReference>
<evidence type="ECO:0000313" key="4">
    <source>
        <dbReference type="Proteomes" id="UP000554235"/>
    </source>
</evidence>
<keyword evidence="1" id="KW-0539">Nucleus</keyword>
<dbReference type="GO" id="GO:0000976">
    <property type="term" value="F:transcription cis-regulatory region binding"/>
    <property type="evidence" value="ECO:0007669"/>
    <property type="project" value="TreeGrafter"/>
</dbReference>
<feature type="compositionally biased region" description="Polar residues" evidence="2">
    <location>
        <begin position="103"/>
        <end position="116"/>
    </location>
</feature>
<evidence type="ECO:0000256" key="2">
    <source>
        <dbReference type="SAM" id="MobiDB-lite"/>
    </source>
</evidence>
<proteinExistence type="predicted"/>
<feature type="non-terminal residue" evidence="3">
    <location>
        <position position="551"/>
    </location>
</feature>
<accession>A0A8H4LJZ6</accession>